<keyword evidence="2" id="KW-1185">Reference proteome</keyword>
<proteinExistence type="predicted"/>
<evidence type="ECO:0000313" key="2">
    <source>
        <dbReference type="Proteomes" id="UP001234297"/>
    </source>
</evidence>
<evidence type="ECO:0000313" key="1">
    <source>
        <dbReference type="EMBL" id="KAJ8636739.1"/>
    </source>
</evidence>
<dbReference type="Proteomes" id="UP001234297">
    <property type="component" value="Chromosome 3"/>
</dbReference>
<reference evidence="1 2" key="1">
    <citation type="journal article" date="2022" name="Hortic Res">
        <title>A haplotype resolved chromosomal level avocado genome allows analysis of novel avocado genes.</title>
        <authorList>
            <person name="Nath O."/>
            <person name="Fletcher S.J."/>
            <person name="Hayward A."/>
            <person name="Shaw L.M."/>
            <person name="Masouleh A.K."/>
            <person name="Furtado A."/>
            <person name="Henry R.J."/>
            <person name="Mitter N."/>
        </authorList>
    </citation>
    <scope>NUCLEOTIDE SEQUENCE [LARGE SCALE GENOMIC DNA]</scope>
    <source>
        <strain evidence="2">cv. Hass</strain>
    </source>
</reference>
<organism evidence="1 2">
    <name type="scientific">Persea americana</name>
    <name type="common">Avocado</name>
    <dbReference type="NCBI Taxonomy" id="3435"/>
    <lineage>
        <taxon>Eukaryota</taxon>
        <taxon>Viridiplantae</taxon>
        <taxon>Streptophyta</taxon>
        <taxon>Embryophyta</taxon>
        <taxon>Tracheophyta</taxon>
        <taxon>Spermatophyta</taxon>
        <taxon>Magnoliopsida</taxon>
        <taxon>Magnoliidae</taxon>
        <taxon>Laurales</taxon>
        <taxon>Lauraceae</taxon>
        <taxon>Persea</taxon>
    </lineage>
</organism>
<gene>
    <name evidence="1" type="ORF">MRB53_011006</name>
</gene>
<name>A0ACC2LTR8_PERAE</name>
<dbReference type="EMBL" id="CM056811">
    <property type="protein sequence ID" value="KAJ8636739.1"/>
    <property type="molecule type" value="Genomic_DNA"/>
</dbReference>
<protein>
    <submittedName>
        <fullName evidence="1">Uncharacterized protein</fullName>
    </submittedName>
</protein>
<sequence>MVIGNFVGEPREKDCDGGSGTGHVRKVADRERVSKRPFSMMVDAWAWEEVEVESMKETFATAPLQLRMQIPMWRRKAKSATPLTMSPSGAGDLNLGGLRGVVGFAGHVDGLLGLVFGAHGRPFGLLPALVWAAPLLQVVLCARGEHLLTFKRLLTYVLELAKCDLNYDVCDRARVIRKLLSFHLASQYQGEANSHLQKNPDVQHELAGKLFIGKAKSALHTNNNCRFYLPGSLSHIVFHVAPGYEPLPKPCSLPYDDLQSSELVLGKETLGQKTTNSDSGTNDPDTLSGSSNEESASAYTSECFIDSSVESDGTGSASDACDNSNNNPLLAGHVTDDEDTRAPLIHLSDAGVDYTKPNEGTGEKSSVSFSGRVDV</sequence>
<comment type="caution">
    <text evidence="1">The sequence shown here is derived from an EMBL/GenBank/DDBJ whole genome shotgun (WGS) entry which is preliminary data.</text>
</comment>
<accession>A0ACC2LTR8</accession>